<feature type="domain" description="OmpA-like" evidence="4">
    <location>
        <begin position="114"/>
        <end position="230"/>
    </location>
</feature>
<evidence type="ECO:0000256" key="1">
    <source>
        <dbReference type="PROSITE-ProRule" id="PRU00473"/>
    </source>
</evidence>
<dbReference type="PANTHER" id="PTHR30329">
    <property type="entry name" value="STATOR ELEMENT OF FLAGELLAR MOTOR COMPLEX"/>
    <property type="match status" value="1"/>
</dbReference>
<dbReference type="CDD" id="cd07185">
    <property type="entry name" value="OmpA_C-like"/>
    <property type="match status" value="1"/>
</dbReference>
<dbReference type="PANTHER" id="PTHR30329:SF21">
    <property type="entry name" value="LIPOPROTEIN YIAD-RELATED"/>
    <property type="match status" value="1"/>
</dbReference>
<gene>
    <name evidence="5" type="ORF">FEF65_09320</name>
</gene>
<evidence type="ECO:0000256" key="3">
    <source>
        <dbReference type="SAM" id="Phobius"/>
    </source>
</evidence>
<dbReference type="Proteomes" id="UP000306585">
    <property type="component" value="Unassembled WGS sequence"/>
</dbReference>
<dbReference type="SUPFAM" id="SSF103088">
    <property type="entry name" value="OmpA-like"/>
    <property type="match status" value="1"/>
</dbReference>
<dbReference type="Pfam" id="PF00691">
    <property type="entry name" value="OmpA"/>
    <property type="match status" value="1"/>
</dbReference>
<keyword evidence="5" id="KW-0969">Cilium</keyword>
<dbReference type="InterPro" id="IPR050330">
    <property type="entry name" value="Bact_OuterMem_StrucFunc"/>
</dbReference>
<reference evidence="5 6" key="1">
    <citation type="journal article" date="2019" name="Appl. Environ. Microbiol.">
        <title>Environmental Evidence and Genomic Insight of Iron-oxidizing Bacteria Preference Towards More Corrosion Resistant Stainless Steel at Higher Salinities.</title>
        <authorList>
            <person name="Garrison C.E."/>
            <person name="Price K.A."/>
            <person name="Field E.K."/>
        </authorList>
    </citation>
    <scope>NUCLEOTIDE SEQUENCE [LARGE SCALE GENOMIC DNA]</scope>
    <source>
        <strain evidence="5 6">P3</strain>
    </source>
</reference>
<name>A0A5R9GRT1_9PROT</name>
<accession>A0A5R9GRT1</accession>
<evidence type="ECO:0000259" key="4">
    <source>
        <dbReference type="PROSITE" id="PS51123"/>
    </source>
</evidence>
<evidence type="ECO:0000313" key="5">
    <source>
        <dbReference type="EMBL" id="TLS66712.1"/>
    </source>
</evidence>
<comment type="caution">
    <text evidence="5">The sequence shown here is derived from an EMBL/GenBank/DDBJ whole genome shotgun (WGS) entry which is preliminary data.</text>
</comment>
<dbReference type="GO" id="GO:0016020">
    <property type="term" value="C:membrane"/>
    <property type="evidence" value="ECO:0007669"/>
    <property type="project" value="UniProtKB-UniRule"/>
</dbReference>
<dbReference type="RefSeq" id="WP_138239542.1">
    <property type="nucleotide sequence ID" value="NZ_VBRY01000008.1"/>
</dbReference>
<evidence type="ECO:0000256" key="2">
    <source>
        <dbReference type="SAM" id="MobiDB-lite"/>
    </source>
</evidence>
<keyword evidence="1 3" id="KW-0472">Membrane</keyword>
<dbReference type="AlphaFoldDB" id="A0A5R9GRT1"/>
<dbReference type="Gene3D" id="3.30.1330.60">
    <property type="entry name" value="OmpA-like domain"/>
    <property type="match status" value="1"/>
</dbReference>
<dbReference type="InterPro" id="IPR006665">
    <property type="entry name" value="OmpA-like"/>
</dbReference>
<keyword evidence="5" id="KW-0282">Flagellum</keyword>
<dbReference type="PROSITE" id="PS51123">
    <property type="entry name" value="OMPA_2"/>
    <property type="match status" value="1"/>
</dbReference>
<keyword evidence="3" id="KW-1133">Transmembrane helix</keyword>
<feature type="compositionally biased region" description="Basic and acidic residues" evidence="2">
    <location>
        <begin position="229"/>
        <end position="240"/>
    </location>
</feature>
<keyword evidence="6" id="KW-1185">Reference proteome</keyword>
<sequence>MAKREKKPAPVPFPNDPGAALFLELMMQMLAFFILLTSYAVIVEEKRLAAIGSLAGTFNPLPRGANLVNGNGPALPTRSIVDGSTAPKRTAKELTEMSKELGEGNAVEVLPLDQDTVRIRFPEHIAFASGHVDLSPKALVFIDKLAISFQRPEIIEIQIEGHTDASPTKGSIYASNWELSAARAMSVFHALAERGVPEGRMIAAGMGDRHPVKDHPELSRRVDITLKFRPVTDKASDSEQRGPIQKLHRSAVSQPRQL</sequence>
<protein>
    <submittedName>
        <fullName evidence="5">Flagellar motor protein</fullName>
    </submittedName>
</protein>
<proteinExistence type="predicted"/>
<evidence type="ECO:0000313" key="6">
    <source>
        <dbReference type="Proteomes" id="UP000306585"/>
    </source>
</evidence>
<feature type="transmembrane region" description="Helical" evidence="3">
    <location>
        <begin position="20"/>
        <end position="42"/>
    </location>
</feature>
<dbReference type="InterPro" id="IPR036737">
    <property type="entry name" value="OmpA-like_sf"/>
</dbReference>
<dbReference type="EMBL" id="VBRY01000008">
    <property type="protein sequence ID" value="TLS66712.1"/>
    <property type="molecule type" value="Genomic_DNA"/>
</dbReference>
<keyword evidence="5" id="KW-0966">Cell projection</keyword>
<keyword evidence="3" id="KW-0812">Transmembrane</keyword>
<feature type="region of interest" description="Disordered" evidence="2">
    <location>
        <begin position="229"/>
        <end position="258"/>
    </location>
</feature>
<organism evidence="5 6">
    <name type="scientific">Mariprofundus erugo</name>
    <dbReference type="NCBI Taxonomy" id="2528639"/>
    <lineage>
        <taxon>Bacteria</taxon>
        <taxon>Pseudomonadati</taxon>
        <taxon>Pseudomonadota</taxon>
        <taxon>Candidatius Mariprofundia</taxon>
        <taxon>Mariprofundales</taxon>
        <taxon>Mariprofundaceae</taxon>
        <taxon>Mariprofundus</taxon>
    </lineage>
</organism>